<dbReference type="RefSeq" id="WP_038130981.1">
    <property type="nucleotide sequence ID" value="NZ_AUNB01000029.1"/>
</dbReference>
<protein>
    <submittedName>
        <fullName evidence="2">Uncharacterized protein</fullName>
    </submittedName>
</protein>
<accession>A0A074JTU9</accession>
<comment type="caution">
    <text evidence="2">The sequence shown here is derived from an EMBL/GenBank/DDBJ whole genome shotgun (WGS) entry which is preliminary data.</text>
</comment>
<organism evidence="2 3">
    <name type="scientific">Thioclava indica</name>
    <dbReference type="NCBI Taxonomy" id="1353528"/>
    <lineage>
        <taxon>Bacteria</taxon>
        <taxon>Pseudomonadati</taxon>
        <taxon>Pseudomonadota</taxon>
        <taxon>Alphaproteobacteria</taxon>
        <taxon>Rhodobacterales</taxon>
        <taxon>Paracoccaceae</taxon>
        <taxon>Thioclava</taxon>
    </lineage>
</organism>
<dbReference type="Proteomes" id="UP000027471">
    <property type="component" value="Unassembled WGS sequence"/>
</dbReference>
<feature type="region of interest" description="Disordered" evidence="1">
    <location>
        <begin position="52"/>
        <end position="71"/>
    </location>
</feature>
<evidence type="ECO:0000256" key="1">
    <source>
        <dbReference type="SAM" id="MobiDB-lite"/>
    </source>
</evidence>
<name>A0A074JTU9_9RHOB</name>
<sequence>MIQTVDHPSDPFTIEAAIAKFGAGKVLRTAIVALLTRSPKPADVDTLSNHLRKDIGLGPTEPPPEPWSFVR</sequence>
<dbReference type="OrthoDB" id="7961213at2"/>
<dbReference type="eggNOG" id="ENOG5031C6J">
    <property type="taxonomic scope" value="Bacteria"/>
</dbReference>
<evidence type="ECO:0000313" key="3">
    <source>
        <dbReference type="Proteomes" id="UP000027471"/>
    </source>
</evidence>
<dbReference type="AlphaFoldDB" id="A0A074JTU9"/>
<gene>
    <name evidence="2" type="ORF">DT23_04325</name>
</gene>
<keyword evidence="3" id="KW-1185">Reference proteome</keyword>
<reference evidence="2 3" key="1">
    <citation type="journal article" date="2015" name="Antonie Van Leeuwenhoek">
        <title>Thioclava indica sp. nov., isolated from surface seawater of the Indian Ocean.</title>
        <authorList>
            <person name="Liu Y."/>
            <person name="Lai Q."/>
            <person name="Du J."/>
            <person name="Xu H."/>
            <person name="Jiang L."/>
            <person name="Shao Z."/>
        </authorList>
    </citation>
    <scope>NUCLEOTIDE SEQUENCE [LARGE SCALE GENOMIC DNA]</scope>
    <source>
        <strain evidence="2 3">DT23-4</strain>
    </source>
</reference>
<proteinExistence type="predicted"/>
<feature type="compositionally biased region" description="Pro residues" evidence="1">
    <location>
        <begin position="60"/>
        <end position="71"/>
    </location>
</feature>
<evidence type="ECO:0000313" key="2">
    <source>
        <dbReference type="EMBL" id="KEO59310.1"/>
    </source>
</evidence>
<dbReference type="EMBL" id="AUNB01000029">
    <property type="protein sequence ID" value="KEO59310.1"/>
    <property type="molecule type" value="Genomic_DNA"/>
</dbReference>